<evidence type="ECO:0000313" key="9">
    <source>
        <dbReference type="Proteomes" id="UP000494206"/>
    </source>
</evidence>
<dbReference type="Gene3D" id="3.40.30.10">
    <property type="entry name" value="Glutaredoxin"/>
    <property type="match status" value="1"/>
</dbReference>
<evidence type="ECO:0000256" key="4">
    <source>
        <dbReference type="ARBA" id="ARBA00023136"/>
    </source>
</evidence>
<dbReference type="CDD" id="cd02981">
    <property type="entry name" value="PDI_b_family"/>
    <property type="match status" value="1"/>
</dbReference>
<dbReference type="AlphaFoldDB" id="A0A8S1F2A2"/>
<proteinExistence type="predicted"/>
<organism evidence="8 9">
    <name type="scientific">Caenorhabditis bovis</name>
    <dbReference type="NCBI Taxonomy" id="2654633"/>
    <lineage>
        <taxon>Eukaryota</taxon>
        <taxon>Metazoa</taxon>
        <taxon>Ecdysozoa</taxon>
        <taxon>Nematoda</taxon>
        <taxon>Chromadorea</taxon>
        <taxon>Rhabditida</taxon>
        <taxon>Rhabditina</taxon>
        <taxon>Rhabditomorpha</taxon>
        <taxon>Rhabditoidea</taxon>
        <taxon>Rhabditidae</taxon>
        <taxon>Peloderinae</taxon>
        <taxon>Caenorhabditis</taxon>
    </lineage>
</organism>
<comment type="function">
    <text evidence="5">Probable disulfide isomerase, which participates in the folding of proteins containing disulfide bonds. May act as a dithiol oxidase. Acts as a regulator of endoplasmic reticulum-mitochondria contact sites via its ability to regulate redox signals.</text>
</comment>
<protein>
    <recommendedName>
        <fullName evidence="7">Thioredoxin domain-containing protein</fullName>
    </recommendedName>
</protein>
<dbReference type="InterPro" id="IPR013766">
    <property type="entry name" value="Thioredoxin_domain"/>
</dbReference>
<keyword evidence="2" id="KW-0812">Transmembrane</keyword>
<dbReference type="PANTHER" id="PTHR46426:SF1">
    <property type="entry name" value="PROTEIN DISULFIDE-ISOMERASE TMX3"/>
    <property type="match status" value="1"/>
</dbReference>
<dbReference type="Pfam" id="PF13848">
    <property type="entry name" value="Thioredoxin_6"/>
    <property type="match status" value="1"/>
</dbReference>
<evidence type="ECO:0000256" key="1">
    <source>
        <dbReference type="ARBA" id="ARBA00004389"/>
    </source>
</evidence>
<accession>A0A8S1F2A2</accession>
<dbReference type="PANTHER" id="PTHR46426">
    <property type="entry name" value="PROTEIN DISULFIDE-ISOMERASE TMX3"/>
    <property type="match status" value="1"/>
</dbReference>
<evidence type="ECO:0000256" key="3">
    <source>
        <dbReference type="ARBA" id="ARBA00022989"/>
    </source>
</evidence>
<dbReference type="InterPro" id="IPR017937">
    <property type="entry name" value="Thioredoxin_CS"/>
</dbReference>
<comment type="subcellular location">
    <subcellularLocation>
        <location evidence="1">Endoplasmic reticulum membrane</location>
        <topology evidence="1">Single-pass membrane protein</topology>
    </subcellularLocation>
</comment>
<dbReference type="OrthoDB" id="74910at2759"/>
<dbReference type="PRINTS" id="PR00421">
    <property type="entry name" value="THIOREDOXIN"/>
</dbReference>
<evidence type="ECO:0000256" key="6">
    <source>
        <dbReference type="SAM" id="MobiDB-lite"/>
    </source>
</evidence>
<evidence type="ECO:0000259" key="7">
    <source>
        <dbReference type="PROSITE" id="PS51352"/>
    </source>
</evidence>
<evidence type="ECO:0000256" key="5">
    <source>
        <dbReference type="ARBA" id="ARBA00045246"/>
    </source>
</evidence>
<feature type="domain" description="Thioredoxin" evidence="7">
    <location>
        <begin position="1"/>
        <end position="93"/>
    </location>
</feature>
<dbReference type="InterPro" id="IPR036249">
    <property type="entry name" value="Thioredoxin-like_sf"/>
</dbReference>
<keyword evidence="9" id="KW-1185">Reference proteome</keyword>
<dbReference type="GO" id="GO:0005789">
    <property type="term" value="C:endoplasmic reticulum membrane"/>
    <property type="evidence" value="ECO:0007669"/>
    <property type="project" value="UniProtKB-SubCell"/>
</dbReference>
<gene>
    <name evidence="8" type="ORF">CBOVIS_LOCUS9754</name>
</gene>
<dbReference type="Proteomes" id="UP000494206">
    <property type="component" value="Unassembled WGS sequence"/>
</dbReference>
<keyword evidence="4" id="KW-0472">Membrane</keyword>
<dbReference type="InterPro" id="IPR052250">
    <property type="entry name" value="PDI_TMX3"/>
</dbReference>
<dbReference type="PROSITE" id="PS00194">
    <property type="entry name" value="THIOREDOXIN_1"/>
    <property type="match status" value="1"/>
</dbReference>
<comment type="caution">
    <text evidence="8">The sequence shown here is derived from an EMBL/GenBank/DDBJ whole genome shotgun (WGS) entry which is preliminary data.</text>
</comment>
<feature type="region of interest" description="Disordered" evidence="6">
    <location>
        <begin position="378"/>
        <end position="407"/>
    </location>
</feature>
<reference evidence="8 9" key="1">
    <citation type="submission" date="2020-04" db="EMBL/GenBank/DDBJ databases">
        <authorList>
            <person name="Laetsch R D."/>
            <person name="Stevens L."/>
            <person name="Kumar S."/>
            <person name="Blaxter L. M."/>
        </authorList>
    </citation>
    <scope>NUCLEOTIDE SEQUENCE [LARGE SCALE GENOMIC DNA]</scope>
</reference>
<dbReference type="PROSITE" id="PS51352">
    <property type="entry name" value="THIOREDOXIN_2"/>
    <property type="match status" value="1"/>
</dbReference>
<feature type="compositionally biased region" description="Acidic residues" evidence="6">
    <location>
        <begin position="379"/>
        <end position="401"/>
    </location>
</feature>
<dbReference type="SUPFAM" id="SSF52833">
    <property type="entry name" value="Thioredoxin-like"/>
    <property type="match status" value="1"/>
</dbReference>
<keyword evidence="3" id="KW-1133">Transmembrane helix</keyword>
<evidence type="ECO:0000256" key="2">
    <source>
        <dbReference type="ARBA" id="ARBA00022692"/>
    </source>
</evidence>
<name>A0A8S1F2A2_9PELO</name>
<sequence>MNDGMWFIEFYAPWCAHCKRLHPIWEQLGHAVADINLPVRIGKMDCTRFTTVANHLGITGYPSIIFFRNGKRIDYRGNREKDSLFNFVKRCAAPIVQTIDEKELLKVKMDSRVEPQFVYFGTTKSPLYETFTNAATSKFSMARFFAVTKNDDETESRERIVVYKDNNEIEFKEDKSDLESWITRERWPSFVAATSMNLADIGSSGKLTVLVILKQLEMRNATTEIGKFHKTAVEAVKDLRKQPKLWRRFQFAWLDGSDLASQIQMNPVKEPHMFVFNYSTYEYYLSEDEPSKMTKQSMLTFLEELSDSIDKGTVLAHGGRDLLTRIKRMLFELYWNVSQMFATQPLLSSCLFGVPIAFLSIICYSICSADFTVDRDEFYPDDDEDQLIDEEQSERDDDEETDHEKAD</sequence>
<dbReference type="EMBL" id="CADEPM010000006">
    <property type="protein sequence ID" value="CAB3407903.1"/>
    <property type="molecule type" value="Genomic_DNA"/>
</dbReference>
<evidence type="ECO:0000313" key="8">
    <source>
        <dbReference type="EMBL" id="CAB3407903.1"/>
    </source>
</evidence>
<dbReference type="Pfam" id="PF00085">
    <property type="entry name" value="Thioredoxin"/>
    <property type="match status" value="1"/>
</dbReference>